<dbReference type="AlphaFoldDB" id="A0A8J7HFK9"/>
<comment type="caution">
    <text evidence="2">The sequence shown here is derived from an EMBL/GenBank/DDBJ whole genome shotgun (WGS) entry which is preliminary data.</text>
</comment>
<protein>
    <submittedName>
        <fullName evidence="2">Uncharacterized protein</fullName>
    </submittedName>
</protein>
<keyword evidence="3" id="KW-1185">Reference proteome</keyword>
<evidence type="ECO:0000256" key="1">
    <source>
        <dbReference type="SAM" id="MobiDB-lite"/>
    </source>
</evidence>
<dbReference type="RefSeq" id="WP_214440122.1">
    <property type="nucleotide sequence ID" value="NZ_JAECZB010000049.1"/>
</dbReference>
<evidence type="ECO:0000313" key="3">
    <source>
        <dbReference type="Proteomes" id="UP000599391"/>
    </source>
</evidence>
<reference evidence="2 3" key="1">
    <citation type="journal article" date="2021" name="Int. J. Syst. Evol. Microbiol.">
        <title>Amazonocrinis nigriterrae gen. nov., sp. nov., Atlanticothrix silvestris gen. nov., sp. nov. and Dendronalium phyllosphericum gen. nov., sp. nov., nostocacean cyanobacteria from Brazilian environments.</title>
        <authorList>
            <person name="Alvarenga D.O."/>
            <person name="Andreote A.P.D."/>
            <person name="Branco L.H.Z."/>
            <person name="Delbaje E."/>
            <person name="Cruz R.B."/>
            <person name="Varani A.M."/>
            <person name="Fiore M.F."/>
        </authorList>
    </citation>
    <scope>NUCLEOTIDE SEQUENCE [LARGE SCALE GENOMIC DNA]</scope>
    <source>
        <strain evidence="2 3">CENA357</strain>
    </source>
</reference>
<sequence length="53" mass="5841">MIDVQDLEGKAIAKFDIFQEKLMHLIIVSVDSTSTQERHPVRDSISAGEGVKG</sequence>
<organism evidence="2 3">
    <name type="scientific">Atlanticothrix silvestris CENA357</name>
    <dbReference type="NCBI Taxonomy" id="1725252"/>
    <lineage>
        <taxon>Bacteria</taxon>
        <taxon>Bacillati</taxon>
        <taxon>Cyanobacteriota</taxon>
        <taxon>Cyanophyceae</taxon>
        <taxon>Nostocales</taxon>
        <taxon>Nodulariaceae</taxon>
        <taxon>Atlanticothrix</taxon>
        <taxon>Atlanticothrix silvestris</taxon>
    </lineage>
</organism>
<dbReference type="EMBL" id="JAECZB010000049">
    <property type="protein sequence ID" value="MBH8553858.1"/>
    <property type="molecule type" value="Genomic_DNA"/>
</dbReference>
<gene>
    <name evidence="2" type="ORF">I8751_16065</name>
</gene>
<proteinExistence type="predicted"/>
<feature type="region of interest" description="Disordered" evidence="1">
    <location>
        <begin position="33"/>
        <end position="53"/>
    </location>
</feature>
<name>A0A8J7HFK9_9CYAN</name>
<accession>A0A8J7HFK9</accession>
<evidence type="ECO:0000313" key="2">
    <source>
        <dbReference type="EMBL" id="MBH8553858.1"/>
    </source>
</evidence>
<dbReference type="Proteomes" id="UP000599391">
    <property type="component" value="Unassembled WGS sequence"/>
</dbReference>